<keyword evidence="2" id="KW-1133">Transmembrane helix</keyword>
<protein>
    <recommendedName>
        <fullName evidence="5">PH domain-containing protein</fullName>
    </recommendedName>
</protein>
<feature type="compositionally biased region" description="Basic and acidic residues" evidence="1">
    <location>
        <begin position="248"/>
        <end position="268"/>
    </location>
</feature>
<keyword evidence="2" id="KW-0472">Membrane</keyword>
<reference evidence="4" key="1">
    <citation type="journal article" date="2019" name="Int. J. Syst. Evol. Microbiol.">
        <title>The Global Catalogue of Microorganisms (GCM) 10K type strain sequencing project: providing services to taxonomists for standard genome sequencing and annotation.</title>
        <authorList>
            <consortium name="The Broad Institute Genomics Platform"/>
            <consortium name="The Broad Institute Genome Sequencing Center for Infectious Disease"/>
            <person name="Wu L."/>
            <person name="Ma J."/>
        </authorList>
    </citation>
    <scope>NUCLEOTIDE SEQUENCE [LARGE SCALE GENOMIC DNA]</scope>
    <source>
        <strain evidence="4">JCM 13250</strain>
    </source>
</reference>
<sequence length="295" mass="30492">MRLATAVGLLVGAATAWLAGLIAHLTVPTSATPARVICVFGGMLAAAGLAVNAAPARGATRFTVRGGAFRVGPRRRSRLFSVGVVLLSLLSAGVLAEPAAAGGPAVALGPLGWALLAGAAATGMIHLTALSTNRPSLVLTRDGVQVATTVRRRTVPWAAMRPGTPRLEAHGDWLLGLTVDQPAPGRVWLPVRHLDVDPEFLVAALRYHVDDPHSRDAIGTEAGHRALLADVLGPPAAGLESIGAQPQRDPRDLDHDRGGRRVAPRREVGPLGPVADGAARLADRPGEPVGRRDLG</sequence>
<proteinExistence type="predicted"/>
<gene>
    <name evidence="3" type="ORF">GCM10009682_22470</name>
</gene>
<accession>A0ABP4Y0Z1</accession>
<evidence type="ECO:0000313" key="3">
    <source>
        <dbReference type="EMBL" id="GAA1800368.1"/>
    </source>
</evidence>
<dbReference type="RefSeq" id="WP_344129155.1">
    <property type="nucleotide sequence ID" value="NZ_BAAALT010000056.1"/>
</dbReference>
<keyword evidence="2" id="KW-0812">Transmembrane</keyword>
<organism evidence="3 4">
    <name type="scientific">Luedemannella flava</name>
    <dbReference type="NCBI Taxonomy" id="349316"/>
    <lineage>
        <taxon>Bacteria</taxon>
        <taxon>Bacillati</taxon>
        <taxon>Actinomycetota</taxon>
        <taxon>Actinomycetes</taxon>
        <taxon>Micromonosporales</taxon>
        <taxon>Micromonosporaceae</taxon>
        <taxon>Luedemannella</taxon>
    </lineage>
</organism>
<feature type="compositionally biased region" description="Basic and acidic residues" evidence="1">
    <location>
        <begin position="281"/>
        <end position="295"/>
    </location>
</feature>
<name>A0ABP4Y0Z1_9ACTN</name>
<evidence type="ECO:0008006" key="5">
    <source>
        <dbReference type="Google" id="ProtNLM"/>
    </source>
</evidence>
<comment type="caution">
    <text evidence="3">The sequence shown here is derived from an EMBL/GenBank/DDBJ whole genome shotgun (WGS) entry which is preliminary data.</text>
</comment>
<feature type="region of interest" description="Disordered" evidence="1">
    <location>
        <begin position="237"/>
        <end position="295"/>
    </location>
</feature>
<keyword evidence="4" id="KW-1185">Reference proteome</keyword>
<evidence type="ECO:0000256" key="2">
    <source>
        <dbReference type="SAM" id="Phobius"/>
    </source>
</evidence>
<feature type="transmembrane region" description="Helical" evidence="2">
    <location>
        <begin position="111"/>
        <end position="131"/>
    </location>
</feature>
<evidence type="ECO:0000313" key="4">
    <source>
        <dbReference type="Proteomes" id="UP001500218"/>
    </source>
</evidence>
<feature type="transmembrane region" description="Helical" evidence="2">
    <location>
        <begin position="77"/>
        <end position="96"/>
    </location>
</feature>
<feature type="transmembrane region" description="Helical" evidence="2">
    <location>
        <begin position="34"/>
        <end position="56"/>
    </location>
</feature>
<dbReference type="Proteomes" id="UP001500218">
    <property type="component" value="Unassembled WGS sequence"/>
</dbReference>
<evidence type="ECO:0000256" key="1">
    <source>
        <dbReference type="SAM" id="MobiDB-lite"/>
    </source>
</evidence>
<dbReference type="EMBL" id="BAAALT010000056">
    <property type="protein sequence ID" value="GAA1800368.1"/>
    <property type="molecule type" value="Genomic_DNA"/>
</dbReference>